<organism evidence="4 5">
    <name type="scientific">Saccharopolyspora taberi</name>
    <dbReference type="NCBI Taxonomy" id="60895"/>
    <lineage>
        <taxon>Bacteria</taxon>
        <taxon>Bacillati</taxon>
        <taxon>Actinomycetota</taxon>
        <taxon>Actinomycetes</taxon>
        <taxon>Pseudonocardiales</taxon>
        <taxon>Pseudonocardiaceae</taxon>
        <taxon>Saccharopolyspora</taxon>
    </lineage>
</organism>
<evidence type="ECO:0000313" key="4">
    <source>
        <dbReference type="EMBL" id="GAA2798295.1"/>
    </source>
</evidence>
<dbReference type="Gene3D" id="3.90.870.20">
    <property type="entry name" value="Carbamoyltransferase, C-terminal domain"/>
    <property type="match status" value="1"/>
</dbReference>
<reference evidence="4 5" key="1">
    <citation type="journal article" date="2019" name="Int. J. Syst. Evol. Microbiol.">
        <title>The Global Catalogue of Microorganisms (GCM) 10K type strain sequencing project: providing services to taxonomists for standard genome sequencing and annotation.</title>
        <authorList>
            <consortium name="The Broad Institute Genomics Platform"/>
            <consortium name="The Broad Institute Genome Sequencing Center for Infectious Disease"/>
            <person name="Wu L."/>
            <person name="Ma J."/>
        </authorList>
    </citation>
    <scope>NUCLEOTIDE SEQUENCE [LARGE SCALE GENOMIC DNA]</scope>
    <source>
        <strain evidence="4 5">JCM 9383</strain>
    </source>
</reference>
<dbReference type="InterPro" id="IPR031730">
    <property type="entry name" value="Carbam_trans_C"/>
</dbReference>
<comment type="similarity">
    <text evidence="1">Belongs to the NodU/CmcH family.</text>
</comment>
<evidence type="ECO:0000313" key="5">
    <source>
        <dbReference type="Proteomes" id="UP001500979"/>
    </source>
</evidence>
<dbReference type="PANTHER" id="PTHR34847:SF1">
    <property type="entry name" value="NODULATION PROTEIN U"/>
    <property type="match status" value="1"/>
</dbReference>
<protein>
    <submittedName>
        <fullName evidence="4">Carbamoyltransferase C-terminal domain-containing protein</fullName>
    </submittedName>
</protein>
<feature type="domain" description="Carbamoyltransferase" evidence="2">
    <location>
        <begin position="3"/>
        <end position="65"/>
    </location>
</feature>
<feature type="domain" description="Carbamoyltransferase" evidence="2">
    <location>
        <begin position="98"/>
        <end position="347"/>
    </location>
</feature>
<accession>A0ABN3VF10</accession>
<dbReference type="InterPro" id="IPR038152">
    <property type="entry name" value="Carbam_trans_C_sf"/>
</dbReference>
<proteinExistence type="inferred from homology"/>
<dbReference type="CDD" id="cd24098">
    <property type="entry name" value="ASKHA_NBD_TobZ_N"/>
    <property type="match status" value="1"/>
</dbReference>
<dbReference type="InterPro" id="IPR043129">
    <property type="entry name" value="ATPase_NBD"/>
</dbReference>
<name>A0ABN3VF10_9PSEU</name>
<dbReference type="Pfam" id="PF02543">
    <property type="entry name" value="Carbam_trans_N"/>
    <property type="match status" value="2"/>
</dbReference>
<comment type="caution">
    <text evidence="4">The sequence shown here is derived from an EMBL/GenBank/DDBJ whole genome shotgun (WGS) entry which is preliminary data.</text>
</comment>
<dbReference type="PANTHER" id="PTHR34847">
    <property type="entry name" value="NODULATION PROTEIN U"/>
    <property type="match status" value="1"/>
</dbReference>
<evidence type="ECO:0000259" key="2">
    <source>
        <dbReference type="Pfam" id="PF02543"/>
    </source>
</evidence>
<keyword evidence="5" id="KW-1185">Reference proteome</keyword>
<dbReference type="EMBL" id="BAAAUX010000014">
    <property type="protein sequence ID" value="GAA2798295.1"/>
    <property type="molecule type" value="Genomic_DNA"/>
</dbReference>
<dbReference type="InterPro" id="IPR003696">
    <property type="entry name" value="Carbtransf_dom"/>
</dbReference>
<dbReference type="Pfam" id="PF16861">
    <property type="entry name" value="Carbam_trans_C"/>
    <property type="match status" value="1"/>
</dbReference>
<feature type="domain" description="Carbamoyltransferase C-terminal" evidence="3">
    <location>
        <begin position="397"/>
        <end position="566"/>
    </location>
</feature>
<evidence type="ECO:0000259" key="3">
    <source>
        <dbReference type="Pfam" id="PF16861"/>
    </source>
</evidence>
<dbReference type="InterPro" id="IPR051338">
    <property type="entry name" value="NodU/CmcH_Carbamoyltrnsfr"/>
</dbReference>
<dbReference type="SUPFAM" id="SSF53067">
    <property type="entry name" value="Actin-like ATPase domain"/>
    <property type="match status" value="1"/>
</dbReference>
<dbReference type="Gene3D" id="3.30.420.40">
    <property type="match status" value="2"/>
</dbReference>
<evidence type="ECO:0000256" key="1">
    <source>
        <dbReference type="ARBA" id="ARBA00006129"/>
    </source>
</evidence>
<gene>
    <name evidence="4" type="ORF">GCM10010470_36870</name>
</gene>
<sequence>MRCLGLSGGYRHDAAACLVEDGVILAYVEEERLSRQRHAVGSGPRRCIDWVLEESGVELGDVDAVGLAWNPHFDGDVDEISADSPEYAELSASAFAGRDLPKTFYVDHHLAHAASAYRTSPYRSSLVLTIDGYGDARSMVVYRADGDRLVELASAGLQHSWGWLYQMVTEHTGLGSWQHAGKTMALAALGTPRYAGVFDEFRTFGQGFPSPEEVGMADVVRDNRRLGGAYYDEAESWLGSRLQQYGFEASRPRSPRYDRVTGARLHPPVADAAADLASSLQKTFEEYLEDIASTYLRREGLEHLCVAGGVGLNCKAMGSLLTRLPNLRGIYVPPVAADMGGALGAAVEVLNALGDHRRPDITDARLGPSYSDGDIAGILGSYGISHKRSNDIAADTADLVADGRVVGWFQGRAEVGPRALGARSIVARPDRDDLAWRANTQIKNREPWRPFSPSVLPGEYMNTRWKHADQASPHMALALDAVDVDGLAAVVHDDGTSRVQRVAYGEDDPYTALLREMEKRTGAPAVLNTSLNGREEPIVTRPPEALKLLFTSQMDALAMGSFLITK</sequence>
<dbReference type="Proteomes" id="UP001500979">
    <property type="component" value="Unassembled WGS sequence"/>
</dbReference>